<protein>
    <submittedName>
        <fullName evidence="2">Uncharacterized protein</fullName>
    </submittedName>
</protein>
<evidence type="ECO:0000313" key="2">
    <source>
        <dbReference type="EMBL" id="KAB2658801.1"/>
    </source>
</evidence>
<keyword evidence="1" id="KW-0175">Coiled coil</keyword>
<dbReference type="RefSeq" id="WP_151643118.1">
    <property type="nucleotide sequence ID" value="NZ_WBVY01000001.1"/>
</dbReference>
<feature type="coiled-coil region" evidence="1">
    <location>
        <begin position="374"/>
        <end position="401"/>
    </location>
</feature>
<dbReference type="Proteomes" id="UP000460650">
    <property type="component" value="Unassembled WGS sequence"/>
</dbReference>
<evidence type="ECO:0000313" key="3">
    <source>
        <dbReference type="Proteomes" id="UP000460650"/>
    </source>
</evidence>
<dbReference type="Gene3D" id="1.10.530.10">
    <property type="match status" value="1"/>
</dbReference>
<dbReference type="SUPFAM" id="SSF53955">
    <property type="entry name" value="Lysozyme-like"/>
    <property type="match status" value="1"/>
</dbReference>
<comment type="caution">
    <text evidence="2">The sequence shown here is derived from an EMBL/GenBank/DDBJ whole genome shotgun (WGS) entry which is preliminary data.</text>
</comment>
<accession>A0A7V8B456</accession>
<proteinExistence type="predicted"/>
<sequence>MANPVTDEERLAIVMQLKYDQLQKQIARGQKALDRGTSAMEKRTKQAADNMDKTMGKAAGSISDKLSGMFAPFLAGGAVAAVATSIKQIASTVAEVSREADKARVSSKVWQQWTYVAKATGASVDGVTDALKELNIRGDEFARTGKGSAQEAFERLGLTAADVAERLRDPSAFLDEIIAKLQKMDKAAQARNLDELFGGTGAEELSKVLGLSVDQIQKLRSEAALFTDEQLEAAKKIDAQRETMWRNVLVYSKQAAIQSVGYARQIADAINTITGNNYIAAKRDYALSDEGRLNTFLERRADILERINDLRSKPDFDDAIEGLALSRLEADLEAVDNQIASLTPHSKEFAAALRELSNITLGASGAFNGTAAAAANFKQALTDLKNMVPELKAELDELAKLDQIDAAFQQAVRNAKNPAEIDEAARIRDRARTVATYGDQIDFFSLVRRVESGGNYNATLDNGRWTGGPQNLTGMTLDQVLALQSKMLANPENRAKYGNGLGSSALGAYQITRRTLKGSMKALGLAGDTMFDQTTQDAIASYLARSRGNDVEELRNEWEGLRRVDPDTIRSLYSKTDLAPVKVQPSESQQKAIDEIKRQDEARKSLNQTVQEGLDQARFEQSLTGMTASQKRVELELYRYQQDAKRNGLTLTDEEIRKAREQITMTEQLRLAQAQAANEAQGLRTAQEYFAQSFTSSLSGLLTGTTSLTDAVRNLASSLMDAVLQASLLGQGPLAGLFGTAGGGGLFGAIFGWAEGGYTGPGGKHQPAGVVHKGEYVMSAAATRRLGVKNLERLHLTAKRGYAEGGYVGPTPTLRNPELKAANSNAPVQQISISAPITVNGSAGTPEQNNDLANKLARTMEQSMRGMVADELRRQTRPGNYMNSRSR</sequence>
<dbReference type="EMBL" id="WBVY01000001">
    <property type="protein sequence ID" value="KAB2658801.1"/>
    <property type="molecule type" value="Genomic_DNA"/>
</dbReference>
<name>A0A7V8B456_9HYPH</name>
<evidence type="ECO:0000256" key="1">
    <source>
        <dbReference type="SAM" id="Coils"/>
    </source>
</evidence>
<gene>
    <name evidence="2" type="ORF">F9K94_00960</name>
</gene>
<reference evidence="2 3" key="1">
    <citation type="submission" date="2019-09" db="EMBL/GenBank/DDBJ databases">
        <title>Taxonomic organization of the family Brucellaceae based on a phylogenomic approach.</title>
        <authorList>
            <person name="Leclercq S."/>
            <person name="Cloeckaert A."/>
            <person name="Zygmunt M.S."/>
        </authorList>
    </citation>
    <scope>NUCLEOTIDE SEQUENCE [LARGE SCALE GENOMIC DNA]</scope>
    <source>
        <strain evidence="2 3">TA93</strain>
    </source>
</reference>
<dbReference type="InterPro" id="IPR023346">
    <property type="entry name" value="Lysozyme-like_dom_sf"/>
</dbReference>
<dbReference type="AlphaFoldDB" id="A0A7V8B456"/>
<organism evidence="2 3">
    <name type="scientific">Brucella tritici</name>
    <dbReference type="NCBI Taxonomy" id="94626"/>
    <lineage>
        <taxon>Bacteria</taxon>
        <taxon>Pseudomonadati</taxon>
        <taxon>Pseudomonadota</taxon>
        <taxon>Alphaproteobacteria</taxon>
        <taxon>Hyphomicrobiales</taxon>
        <taxon>Brucellaceae</taxon>
        <taxon>Brucella/Ochrobactrum group</taxon>
        <taxon>Brucella</taxon>
    </lineage>
</organism>